<evidence type="ECO:0000256" key="1">
    <source>
        <dbReference type="SAM" id="MobiDB-lite"/>
    </source>
</evidence>
<name>A0A9X3F2D9_9BACT</name>
<evidence type="ECO:0000313" key="2">
    <source>
        <dbReference type="EMBL" id="MCY1719289.1"/>
    </source>
</evidence>
<dbReference type="RefSeq" id="WP_343331627.1">
    <property type="nucleotide sequence ID" value="NZ_JAPOHD010000007.1"/>
</dbReference>
<organism evidence="2 3">
    <name type="scientific">Draconibacterium aestuarii</name>
    <dbReference type="NCBI Taxonomy" id="2998507"/>
    <lineage>
        <taxon>Bacteria</taxon>
        <taxon>Pseudomonadati</taxon>
        <taxon>Bacteroidota</taxon>
        <taxon>Bacteroidia</taxon>
        <taxon>Marinilabiliales</taxon>
        <taxon>Prolixibacteraceae</taxon>
        <taxon>Draconibacterium</taxon>
    </lineage>
</organism>
<dbReference type="AlphaFoldDB" id="A0A9X3F2D9"/>
<proteinExistence type="predicted"/>
<protein>
    <submittedName>
        <fullName evidence="2">Uncharacterized protein</fullName>
    </submittedName>
</protein>
<keyword evidence="3" id="KW-1185">Reference proteome</keyword>
<feature type="region of interest" description="Disordered" evidence="1">
    <location>
        <begin position="35"/>
        <end position="73"/>
    </location>
</feature>
<dbReference type="Proteomes" id="UP001145087">
    <property type="component" value="Unassembled WGS sequence"/>
</dbReference>
<evidence type="ECO:0000313" key="3">
    <source>
        <dbReference type="Proteomes" id="UP001145087"/>
    </source>
</evidence>
<dbReference type="EMBL" id="JAPOHD010000007">
    <property type="protein sequence ID" value="MCY1719289.1"/>
    <property type="molecule type" value="Genomic_DNA"/>
</dbReference>
<reference evidence="2" key="1">
    <citation type="submission" date="2022-11" db="EMBL/GenBank/DDBJ databases">
        <title>Marilongibacter aestuarii gen. nov., sp. nov., isolated from tidal flat sediment.</title>
        <authorList>
            <person name="Jiayan W."/>
        </authorList>
    </citation>
    <scope>NUCLEOTIDE SEQUENCE</scope>
    <source>
        <strain evidence="2">Z1-6</strain>
    </source>
</reference>
<comment type="caution">
    <text evidence="2">The sequence shown here is derived from an EMBL/GenBank/DDBJ whole genome shotgun (WGS) entry which is preliminary data.</text>
</comment>
<accession>A0A9X3F2D9</accession>
<sequence>MGDLKKQNQDSDTPDRYNFQNEVNNLILSFSIDDLITPGDTNPVGADRQPAEKNSRSFRSQSADDRPSGFLKS</sequence>
<gene>
    <name evidence="2" type="ORF">OU798_02995</name>
</gene>